<dbReference type="EMBL" id="CAJHUB010000649">
    <property type="protein sequence ID" value="CAD7668034.1"/>
    <property type="molecule type" value="Genomic_DNA"/>
</dbReference>
<accession>A0A811XT23</accession>
<reference evidence="8" key="1">
    <citation type="submission" date="2020-12" db="EMBL/GenBank/DDBJ databases">
        <authorList>
            <consortium name="Molecular Ecology Group"/>
        </authorList>
    </citation>
    <scope>NUCLEOTIDE SEQUENCE</scope>
    <source>
        <strain evidence="8">TBG_1078</strain>
    </source>
</reference>
<organism evidence="8 9">
    <name type="scientific">Nyctereutes procyonoides</name>
    <name type="common">Raccoon dog</name>
    <name type="synonym">Canis procyonoides</name>
    <dbReference type="NCBI Taxonomy" id="34880"/>
    <lineage>
        <taxon>Eukaryota</taxon>
        <taxon>Metazoa</taxon>
        <taxon>Chordata</taxon>
        <taxon>Craniata</taxon>
        <taxon>Vertebrata</taxon>
        <taxon>Euteleostomi</taxon>
        <taxon>Mammalia</taxon>
        <taxon>Eutheria</taxon>
        <taxon>Laurasiatheria</taxon>
        <taxon>Carnivora</taxon>
        <taxon>Caniformia</taxon>
        <taxon>Canidae</taxon>
        <taxon>Nyctereutes</taxon>
    </lineage>
</organism>
<evidence type="ECO:0000256" key="1">
    <source>
        <dbReference type="ARBA" id="ARBA00009083"/>
    </source>
</evidence>
<dbReference type="GO" id="GO:0003735">
    <property type="term" value="F:structural constituent of ribosome"/>
    <property type="evidence" value="ECO:0007669"/>
    <property type="project" value="InterPro"/>
</dbReference>
<keyword evidence="9" id="KW-1185">Reference proteome</keyword>
<evidence type="ECO:0000256" key="3">
    <source>
        <dbReference type="ARBA" id="ARBA00022980"/>
    </source>
</evidence>
<dbReference type="GO" id="GO:0008270">
    <property type="term" value="F:zinc ion binding"/>
    <property type="evidence" value="ECO:0007669"/>
    <property type="project" value="InterPro"/>
</dbReference>
<gene>
    <name evidence="8" type="ORF">NYPRO_LOCUS1303</name>
</gene>
<proteinExistence type="inferred from homology"/>
<dbReference type="FunFam" id="4.10.830.10:FF:000002">
    <property type="entry name" value="40S ribosomal protein S29"/>
    <property type="match status" value="1"/>
</dbReference>
<name>A0A811XT23_NYCPR</name>
<comment type="subunit">
    <text evidence="2">Component of the 40S small ribosomal subunit.</text>
</comment>
<protein>
    <recommendedName>
        <fullName evidence="5">Small ribosomal subunit protein uS14</fullName>
    </recommendedName>
    <alternativeName>
        <fullName evidence="6">40S ribosomal protein S29</fullName>
    </alternativeName>
</protein>
<dbReference type="Proteomes" id="UP000645828">
    <property type="component" value="Unassembled WGS sequence"/>
</dbReference>
<dbReference type="Gene3D" id="4.10.830.10">
    <property type="entry name" value="30s Ribosomal Protein S14, Chain N"/>
    <property type="match status" value="1"/>
</dbReference>
<dbReference type="PANTHER" id="PTHR12010:SF25">
    <property type="entry name" value="40S RIBOSOMAL PROTEIN S29 PSEUDOGENE"/>
    <property type="match status" value="1"/>
</dbReference>
<sequence>MGHQQFYWSHLRKFGQGSCSCHICSNPHSLIQKYSPNMCCQCFHQYERGIGFIKLD</sequence>
<dbReference type="AlphaFoldDB" id="A0A811XT23"/>
<comment type="caution">
    <text evidence="8">The sequence shown here is derived from an EMBL/GenBank/DDBJ whole genome shotgun (WGS) entry which is preliminary data.</text>
</comment>
<dbReference type="InterPro" id="IPR039744">
    <property type="entry name" value="RIbosomal_uS14_euk_arc"/>
</dbReference>
<keyword evidence="4" id="KW-0687">Ribonucleoprotein</keyword>
<evidence type="ECO:0000256" key="5">
    <source>
        <dbReference type="ARBA" id="ARBA00035167"/>
    </source>
</evidence>
<dbReference type="InterPro" id="IPR043140">
    <property type="entry name" value="Ribosomal_uS14_sf"/>
</dbReference>
<evidence type="ECO:0000313" key="9">
    <source>
        <dbReference type="Proteomes" id="UP000645828"/>
    </source>
</evidence>
<evidence type="ECO:0000256" key="6">
    <source>
        <dbReference type="ARBA" id="ARBA00035455"/>
    </source>
</evidence>
<comment type="function">
    <text evidence="7">Component of the small ribosomal subunit. The ribosome is a large ribonucleoprotein complex responsible for the synthesis of proteins in the cell.</text>
</comment>
<dbReference type="GO" id="GO:0002181">
    <property type="term" value="P:cytoplasmic translation"/>
    <property type="evidence" value="ECO:0007669"/>
    <property type="project" value="TreeGrafter"/>
</dbReference>
<keyword evidence="3" id="KW-0689">Ribosomal protein</keyword>
<evidence type="ECO:0000313" key="8">
    <source>
        <dbReference type="EMBL" id="CAD7668034.1"/>
    </source>
</evidence>
<evidence type="ECO:0000256" key="7">
    <source>
        <dbReference type="ARBA" id="ARBA00045746"/>
    </source>
</evidence>
<evidence type="ECO:0000256" key="2">
    <source>
        <dbReference type="ARBA" id="ARBA00011542"/>
    </source>
</evidence>
<dbReference type="GO" id="GO:0022627">
    <property type="term" value="C:cytosolic small ribosomal subunit"/>
    <property type="evidence" value="ECO:0007669"/>
    <property type="project" value="TreeGrafter"/>
</dbReference>
<dbReference type="PANTHER" id="PTHR12010">
    <property type="entry name" value="40S RIBOSOMAL PROTEIN S29"/>
    <property type="match status" value="1"/>
</dbReference>
<comment type="similarity">
    <text evidence="1">Belongs to the universal ribosomal protein uS14 family.</text>
</comment>
<evidence type="ECO:0000256" key="4">
    <source>
        <dbReference type="ARBA" id="ARBA00023274"/>
    </source>
</evidence>